<feature type="transmembrane region" description="Helical" evidence="1">
    <location>
        <begin position="20"/>
        <end position="53"/>
    </location>
</feature>
<sequence>MAEESEREYVVPPSTLAGGALGSGVGAVIGFLIAGPVGAAILGGLGASVCGIIGAIMREDSNGGEVEE</sequence>
<keyword evidence="1" id="KW-0472">Membrane</keyword>
<keyword evidence="1" id="KW-1133">Transmembrane helix</keyword>
<proteinExistence type="predicted"/>
<name>A0A497ELF3_9CREN</name>
<evidence type="ECO:0008006" key="4">
    <source>
        <dbReference type="Google" id="ProtNLM"/>
    </source>
</evidence>
<keyword evidence="1" id="KW-0812">Transmembrane</keyword>
<protein>
    <recommendedName>
        <fullName evidence="4">Glycine zipper domain-containing protein</fullName>
    </recommendedName>
</protein>
<dbReference type="Proteomes" id="UP000278475">
    <property type="component" value="Unassembled WGS sequence"/>
</dbReference>
<dbReference type="AlphaFoldDB" id="A0A497ELF3"/>
<organism evidence="2 3">
    <name type="scientific">Thermoproteota archaeon</name>
    <dbReference type="NCBI Taxonomy" id="2056631"/>
    <lineage>
        <taxon>Archaea</taxon>
        <taxon>Thermoproteota</taxon>
    </lineage>
</organism>
<gene>
    <name evidence="2" type="ORF">DRJ31_07830</name>
</gene>
<accession>A0A497ELF3</accession>
<comment type="caution">
    <text evidence="2">The sequence shown here is derived from an EMBL/GenBank/DDBJ whole genome shotgun (WGS) entry which is preliminary data.</text>
</comment>
<evidence type="ECO:0000313" key="2">
    <source>
        <dbReference type="EMBL" id="RLE48101.1"/>
    </source>
</evidence>
<evidence type="ECO:0000256" key="1">
    <source>
        <dbReference type="SAM" id="Phobius"/>
    </source>
</evidence>
<evidence type="ECO:0000313" key="3">
    <source>
        <dbReference type="Proteomes" id="UP000278475"/>
    </source>
</evidence>
<reference evidence="2 3" key="1">
    <citation type="submission" date="2018-06" db="EMBL/GenBank/DDBJ databases">
        <title>Extensive metabolic versatility and redundancy in microbially diverse, dynamic hydrothermal sediments.</title>
        <authorList>
            <person name="Dombrowski N."/>
            <person name="Teske A."/>
            <person name="Baker B.J."/>
        </authorList>
    </citation>
    <scope>NUCLEOTIDE SEQUENCE [LARGE SCALE GENOMIC DNA]</scope>
    <source>
        <strain evidence="2">B66_G16</strain>
    </source>
</reference>
<dbReference type="EMBL" id="QMQV01000090">
    <property type="protein sequence ID" value="RLE48101.1"/>
    <property type="molecule type" value="Genomic_DNA"/>
</dbReference>